<proteinExistence type="predicted"/>
<evidence type="ECO:0000313" key="2">
    <source>
        <dbReference type="Proteomes" id="UP000295238"/>
    </source>
</evidence>
<evidence type="ECO:0000313" key="1">
    <source>
        <dbReference type="EMBL" id="TDK29907.1"/>
    </source>
</evidence>
<name>A0A4R5U7G3_9HYPH</name>
<sequence>MENTCRDGFIEAVEELIALGVNPDEHEQVIWKAEYLTHRDRWLHFYGIIKSNEGYSIAHEYDLTTRTSRSVSPRIAFFDLLGFASNEDVRIYLGDRTISTDVLSELASSEEQDPEVVRIGIESRSRLLDGRSVTSVTDVIFVGLAWASPLPLQNTARTFGQVSRKWCRNRMFVGPASRKFEVSI</sequence>
<accession>A0A4R5U7G3</accession>
<dbReference type="AlphaFoldDB" id="A0A4R5U7G3"/>
<gene>
    <name evidence="1" type="ORF">E2F50_22200</name>
</gene>
<dbReference type="RefSeq" id="WP_133318373.1">
    <property type="nucleotide sequence ID" value="NZ_SMTL01000009.1"/>
</dbReference>
<dbReference type="OrthoDB" id="8450997at2"/>
<comment type="caution">
    <text evidence="1">The sequence shown here is derived from an EMBL/GenBank/DDBJ whole genome shotgun (WGS) entry which is preliminary data.</text>
</comment>
<dbReference type="EMBL" id="SMTL01000009">
    <property type="protein sequence ID" value="TDK29907.1"/>
    <property type="molecule type" value="Genomic_DNA"/>
</dbReference>
<organism evidence="1 2">
    <name type="scientific">Rhizobium deserti</name>
    <dbReference type="NCBI Taxonomy" id="2547961"/>
    <lineage>
        <taxon>Bacteria</taxon>
        <taxon>Pseudomonadati</taxon>
        <taxon>Pseudomonadota</taxon>
        <taxon>Alphaproteobacteria</taxon>
        <taxon>Hyphomicrobiales</taxon>
        <taxon>Rhizobiaceae</taxon>
        <taxon>Rhizobium/Agrobacterium group</taxon>
        <taxon>Rhizobium</taxon>
    </lineage>
</organism>
<dbReference type="Proteomes" id="UP000295238">
    <property type="component" value="Unassembled WGS sequence"/>
</dbReference>
<protein>
    <submittedName>
        <fullName evidence="1">Uncharacterized protein</fullName>
    </submittedName>
</protein>
<reference evidence="1 2" key="1">
    <citation type="submission" date="2019-03" db="EMBL/GenBank/DDBJ databases">
        <title>Rhizobium sp. nov., an bacterium isolated from biocrust in Mu Us Desert.</title>
        <authorList>
            <person name="Lixiong L."/>
        </authorList>
    </citation>
    <scope>NUCLEOTIDE SEQUENCE [LARGE SCALE GENOMIC DNA]</scope>
    <source>
        <strain evidence="1 2">SPY-1</strain>
    </source>
</reference>
<keyword evidence="2" id="KW-1185">Reference proteome</keyword>